<organism evidence="3 4">
    <name type="scientific">Phaedon cochleariae</name>
    <name type="common">Mustard beetle</name>
    <dbReference type="NCBI Taxonomy" id="80249"/>
    <lineage>
        <taxon>Eukaryota</taxon>
        <taxon>Metazoa</taxon>
        <taxon>Ecdysozoa</taxon>
        <taxon>Arthropoda</taxon>
        <taxon>Hexapoda</taxon>
        <taxon>Insecta</taxon>
        <taxon>Pterygota</taxon>
        <taxon>Neoptera</taxon>
        <taxon>Endopterygota</taxon>
        <taxon>Coleoptera</taxon>
        <taxon>Polyphaga</taxon>
        <taxon>Cucujiformia</taxon>
        <taxon>Chrysomeloidea</taxon>
        <taxon>Chrysomelidae</taxon>
        <taxon>Chrysomelinae</taxon>
        <taxon>Chrysomelini</taxon>
        <taxon>Phaedon</taxon>
    </lineage>
</organism>
<feature type="compositionally biased region" description="Basic and acidic residues" evidence="2">
    <location>
        <begin position="245"/>
        <end position="261"/>
    </location>
</feature>
<feature type="coiled-coil region" evidence="1">
    <location>
        <begin position="27"/>
        <end position="68"/>
    </location>
</feature>
<dbReference type="EMBL" id="OU896717">
    <property type="protein sequence ID" value="CAG9815039.1"/>
    <property type="molecule type" value="Genomic_DNA"/>
</dbReference>
<sequence>MEITNNQIYELLKETVAANTKTTEELKQAIRSTRNEILEELKSVKDENLALREENTKLKERLINTERKIRKFNLVVYGVKEEQDEIGDINNFLNILDTHLDIKANFNDLRDFHRIGKAKENINRPVLVELLSYKLKTEIYAKVKKLKGTGIFVSEDYSPEDYAIQKKLRIYLKKARENGQQAFMRNNLLIIEGSSYTVEDLEEQNYLEGKVNEEEDKEVLEVVENRNINTKRNIGMDEKYKIGEKEKEKKITKESTTKRGEPQGVAASTRRTTRIKSISQI</sequence>
<accession>A0A9N9WYD2</accession>
<evidence type="ECO:0000313" key="3">
    <source>
        <dbReference type="EMBL" id="CAG9815039.1"/>
    </source>
</evidence>
<reference evidence="3" key="1">
    <citation type="submission" date="2022-01" db="EMBL/GenBank/DDBJ databases">
        <authorList>
            <person name="King R."/>
        </authorList>
    </citation>
    <scope>NUCLEOTIDE SEQUENCE</scope>
</reference>
<evidence type="ECO:0000313" key="4">
    <source>
        <dbReference type="Proteomes" id="UP001153737"/>
    </source>
</evidence>
<protein>
    <recommendedName>
        <fullName evidence="5">Endonuclease-reverse transcriptase</fullName>
    </recommendedName>
</protein>
<keyword evidence="1" id="KW-0175">Coiled coil</keyword>
<reference evidence="3" key="2">
    <citation type="submission" date="2022-10" db="EMBL/GenBank/DDBJ databases">
        <authorList>
            <consortium name="ENA_rothamsted_submissions"/>
            <consortium name="culmorum"/>
            <person name="King R."/>
        </authorList>
    </citation>
    <scope>NUCLEOTIDE SEQUENCE</scope>
</reference>
<gene>
    <name evidence="3" type="ORF">PHAECO_LOCUS2283</name>
</gene>
<keyword evidence="4" id="KW-1185">Reference proteome</keyword>
<name>A0A9N9WYD2_PHACE</name>
<dbReference type="OrthoDB" id="6780773at2759"/>
<evidence type="ECO:0008006" key="5">
    <source>
        <dbReference type="Google" id="ProtNLM"/>
    </source>
</evidence>
<feature type="region of interest" description="Disordered" evidence="2">
    <location>
        <begin position="245"/>
        <end position="281"/>
    </location>
</feature>
<proteinExistence type="predicted"/>
<dbReference type="AlphaFoldDB" id="A0A9N9WYD2"/>
<evidence type="ECO:0000256" key="2">
    <source>
        <dbReference type="SAM" id="MobiDB-lite"/>
    </source>
</evidence>
<dbReference type="Gene3D" id="3.30.70.1820">
    <property type="entry name" value="L1 transposable element, RRM domain"/>
    <property type="match status" value="1"/>
</dbReference>
<dbReference type="Proteomes" id="UP001153737">
    <property type="component" value="Chromosome 11"/>
</dbReference>
<evidence type="ECO:0000256" key="1">
    <source>
        <dbReference type="SAM" id="Coils"/>
    </source>
</evidence>